<keyword evidence="3" id="KW-1185">Reference proteome</keyword>
<dbReference type="AlphaFoldDB" id="A0A420HI38"/>
<evidence type="ECO:0000313" key="2">
    <source>
        <dbReference type="EMBL" id="RKF57048.1"/>
    </source>
</evidence>
<dbReference type="OrthoDB" id="3600034at2759"/>
<dbReference type="EMBL" id="MCFK01007713">
    <property type="protein sequence ID" value="RKF57048.1"/>
    <property type="molecule type" value="Genomic_DNA"/>
</dbReference>
<feature type="compositionally biased region" description="Acidic residues" evidence="1">
    <location>
        <begin position="70"/>
        <end position="84"/>
    </location>
</feature>
<protein>
    <submittedName>
        <fullName evidence="2">Uncharacterized protein</fullName>
    </submittedName>
</protein>
<feature type="compositionally biased region" description="Polar residues" evidence="1">
    <location>
        <begin position="47"/>
        <end position="57"/>
    </location>
</feature>
<organism evidence="2 3">
    <name type="scientific">Erysiphe neolycopersici</name>
    <dbReference type="NCBI Taxonomy" id="212602"/>
    <lineage>
        <taxon>Eukaryota</taxon>
        <taxon>Fungi</taxon>
        <taxon>Dikarya</taxon>
        <taxon>Ascomycota</taxon>
        <taxon>Pezizomycotina</taxon>
        <taxon>Leotiomycetes</taxon>
        <taxon>Erysiphales</taxon>
        <taxon>Erysiphaceae</taxon>
        <taxon>Erysiphe</taxon>
    </lineage>
</organism>
<gene>
    <name evidence="2" type="ORF">OnM2_077073</name>
</gene>
<accession>A0A420HI38</accession>
<sequence length="200" mass="21133">MRNSIIVAVGCATVIMAVDPTIQPSRMEAAAAANCFPMATACPDSPTYPNSTLNFQKPPSPTGQPASIPDSEEDDNEDDNADDDVSAKPGNPEKMPSIPNKIPGQHVMPDDHYLETVTISTVVCVPTVITSVISHKKPKPIPAPRPALIQIPDQVYLPKPSASAYRPDKTSPIFTASASLAELSSSLVFIVGAVVYLVLA</sequence>
<dbReference type="Proteomes" id="UP000286134">
    <property type="component" value="Unassembled WGS sequence"/>
</dbReference>
<feature type="region of interest" description="Disordered" evidence="1">
    <location>
        <begin position="47"/>
        <end position="107"/>
    </location>
</feature>
<name>A0A420HI38_9PEZI</name>
<reference evidence="2 3" key="1">
    <citation type="journal article" date="2018" name="BMC Genomics">
        <title>Comparative genome analyses reveal sequence features reflecting distinct modes of host-adaptation between dicot and monocot powdery mildew.</title>
        <authorList>
            <person name="Wu Y."/>
            <person name="Ma X."/>
            <person name="Pan Z."/>
            <person name="Kale S.D."/>
            <person name="Song Y."/>
            <person name="King H."/>
            <person name="Zhang Q."/>
            <person name="Presley C."/>
            <person name="Deng X."/>
            <person name="Wei C.I."/>
            <person name="Xiao S."/>
        </authorList>
    </citation>
    <scope>NUCLEOTIDE SEQUENCE [LARGE SCALE GENOMIC DNA]</scope>
    <source>
        <strain evidence="2">UMSG2</strain>
    </source>
</reference>
<evidence type="ECO:0000256" key="1">
    <source>
        <dbReference type="SAM" id="MobiDB-lite"/>
    </source>
</evidence>
<comment type="caution">
    <text evidence="2">The sequence shown here is derived from an EMBL/GenBank/DDBJ whole genome shotgun (WGS) entry which is preliminary data.</text>
</comment>
<evidence type="ECO:0000313" key="3">
    <source>
        <dbReference type="Proteomes" id="UP000286134"/>
    </source>
</evidence>
<proteinExistence type="predicted"/>